<dbReference type="EMBL" id="VUJU01000815">
    <property type="protein sequence ID" value="KAF0768202.1"/>
    <property type="molecule type" value="Genomic_DNA"/>
</dbReference>
<gene>
    <name evidence="2" type="ORF">FWK35_00000483</name>
</gene>
<dbReference type="Pfam" id="PF00646">
    <property type="entry name" value="F-box"/>
    <property type="match status" value="1"/>
</dbReference>
<name>A0A6G0ZC18_APHCR</name>
<dbReference type="SMART" id="SM00256">
    <property type="entry name" value="FBOX"/>
    <property type="match status" value="1"/>
</dbReference>
<protein>
    <submittedName>
        <fullName evidence="2">F-box/LRR-repeat protein 21-like</fullName>
    </submittedName>
</protein>
<dbReference type="InterPro" id="IPR036047">
    <property type="entry name" value="F-box-like_dom_sf"/>
</dbReference>
<dbReference type="PANTHER" id="PTHR20872:SF1">
    <property type="entry name" value="F-BOX DOMAIN-CONTAINING PROTEIN"/>
    <property type="match status" value="1"/>
</dbReference>
<dbReference type="Gene3D" id="1.20.1280.50">
    <property type="match status" value="1"/>
</dbReference>
<comment type="caution">
    <text evidence="2">The sequence shown here is derived from an EMBL/GenBank/DDBJ whole genome shotgun (WGS) entry which is preliminary data.</text>
</comment>
<feature type="domain" description="F-box" evidence="1">
    <location>
        <begin position="66"/>
        <end position="106"/>
    </location>
</feature>
<dbReference type="SUPFAM" id="SSF81383">
    <property type="entry name" value="F-box domain"/>
    <property type="match status" value="1"/>
</dbReference>
<dbReference type="InterPro" id="IPR001810">
    <property type="entry name" value="F-box_dom"/>
</dbReference>
<accession>A0A6G0ZC18</accession>
<dbReference type="Gene3D" id="3.80.10.10">
    <property type="entry name" value="Ribonuclease Inhibitor"/>
    <property type="match status" value="1"/>
</dbReference>
<dbReference type="OrthoDB" id="9974792at2759"/>
<reference evidence="2 3" key="1">
    <citation type="submission" date="2019-08" db="EMBL/GenBank/DDBJ databases">
        <title>Whole genome of Aphis craccivora.</title>
        <authorList>
            <person name="Voronova N.V."/>
            <person name="Shulinski R.S."/>
            <person name="Bandarenka Y.V."/>
            <person name="Zhorov D.G."/>
            <person name="Warner D."/>
        </authorList>
    </citation>
    <scope>NUCLEOTIDE SEQUENCE [LARGE SCALE GENOMIC DNA]</scope>
    <source>
        <strain evidence="2">180601</strain>
        <tissue evidence="2">Whole Body</tissue>
    </source>
</reference>
<evidence type="ECO:0000313" key="2">
    <source>
        <dbReference type="EMBL" id="KAF0768202.1"/>
    </source>
</evidence>
<organism evidence="2 3">
    <name type="scientific">Aphis craccivora</name>
    <name type="common">Cowpea aphid</name>
    <dbReference type="NCBI Taxonomy" id="307492"/>
    <lineage>
        <taxon>Eukaryota</taxon>
        <taxon>Metazoa</taxon>
        <taxon>Ecdysozoa</taxon>
        <taxon>Arthropoda</taxon>
        <taxon>Hexapoda</taxon>
        <taxon>Insecta</taxon>
        <taxon>Pterygota</taxon>
        <taxon>Neoptera</taxon>
        <taxon>Paraneoptera</taxon>
        <taxon>Hemiptera</taxon>
        <taxon>Sternorrhyncha</taxon>
        <taxon>Aphidomorpha</taxon>
        <taxon>Aphidoidea</taxon>
        <taxon>Aphididae</taxon>
        <taxon>Aphidini</taxon>
        <taxon>Aphis</taxon>
        <taxon>Aphis</taxon>
    </lineage>
</organism>
<dbReference type="AlphaFoldDB" id="A0A6G0ZC18"/>
<evidence type="ECO:0000259" key="1">
    <source>
        <dbReference type="SMART" id="SM00256"/>
    </source>
</evidence>
<dbReference type="Proteomes" id="UP000478052">
    <property type="component" value="Unassembled WGS sequence"/>
</dbReference>
<dbReference type="PANTHER" id="PTHR20872">
    <property type="match status" value="1"/>
</dbReference>
<sequence>MICQNRLLALVECMCTYRYLKCIYINMLNMDLQNEENNKILIRHQKVKLPRTGRNSVKYKGDWNNLPDLLLENIFSFLDIGAKHNASKTCQLWYSTFHLPYSWHTFVFDDTTLTRRKFNYYSGWQYMLDHLRVQLCLQSIGRCIKVLVFKPITNFYNLYEFMNMISFYAEHGQGIGSRISTLQYTFPCNMATSRIDESVLYGTGGLYLGKLLEALKRLMGNLPSLERLELIDLMLDNEDAQTLLDQVCFYCCTTLKTLVLVNTTKYLCQLLHPGAFINLQVLVISPQNLGSDLLLMLSQIRLSHLHILQNRYTPIDIEPMDSFDWKHCVKTNATLKVHLRVESTRERQILWQPSSPVSSIIYKSPNMRMTADILNKAIELYSDRLLTFGYLELPKFYQPSSFKERIDTTLVNLIQVCPKLDTLMIREKISTCTLLLISYYGHSLKFLHVRRNAVILRCDWPRQNDWSNEFYQWLKKSSTSYEIVEEEIALSLGLSKWTMLNDRDFKRISPQLYSTYYK</sequence>
<dbReference type="InterPro" id="IPR032675">
    <property type="entry name" value="LRR_dom_sf"/>
</dbReference>
<proteinExistence type="predicted"/>
<evidence type="ECO:0000313" key="3">
    <source>
        <dbReference type="Proteomes" id="UP000478052"/>
    </source>
</evidence>
<keyword evidence="3" id="KW-1185">Reference proteome</keyword>